<gene>
    <name evidence="2" type="ORF">J2X09_000002</name>
</gene>
<comment type="caution">
    <text evidence="2">The sequence shown here is derived from an EMBL/GenBank/DDBJ whole genome shotgun (WGS) entry which is preliminary data.</text>
</comment>
<evidence type="ECO:0000313" key="3">
    <source>
        <dbReference type="Proteomes" id="UP001265550"/>
    </source>
</evidence>
<feature type="transmembrane region" description="Helical" evidence="1">
    <location>
        <begin position="38"/>
        <end position="59"/>
    </location>
</feature>
<protein>
    <submittedName>
        <fullName evidence="2">Uncharacterized protein</fullName>
    </submittedName>
</protein>
<dbReference type="RefSeq" id="WP_204731306.1">
    <property type="nucleotide sequence ID" value="NZ_JAVDWE010000001.1"/>
</dbReference>
<feature type="transmembrane region" description="Helical" evidence="1">
    <location>
        <begin position="71"/>
        <end position="92"/>
    </location>
</feature>
<feature type="transmembrane region" description="Helical" evidence="1">
    <location>
        <begin position="6"/>
        <end position="22"/>
    </location>
</feature>
<name>A0ABU1V487_9BURK</name>
<reference evidence="2 3" key="1">
    <citation type="submission" date="2023-07" db="EMBL/GenBank/DDBJ databases">
        <title>Sorghum-associated microbial communities from plants grown in Nebraska, USA.</title>
        <authorList>
            <person name="Schachtman D."/>
        </authorList>
    </citation>
    <scope>NUCLEOTIDE SEQUENCE [LARGE SCALE GENOMIC DNA]</scope>
    <source>
        <strain evidence="2 3">BE240</strain>
    </source>
</reference>
<sequence length="110" mass="12401">MTTWIFAVLAVAASIALVRRLIQRKGLVGDWRKSIRWYSNWCFATIASIQGSVLVFVTQEQLQAKILFYPSWTWGALVQAAIAILAVAGFVLRNISQEKKDIPEHRDGQP</sequence>
<accession>A0ABU1V487</accession>
<evidence type="ECO:0000313" key="2">
    <source>
        <dbReference type="EMBL" id="MDR7092279.1"/>
    </source>
</evidence>
<dbReference type="Proteomes" id="UP001265550">
    <property type="component" value="Unassembled WGS sequence"/>
</dbReference>
<keyword evidence="1" id="KW-0472">Membrane</keyword>
<evidence type="ECO:0000256" key="1">
    <source>
        <dbReference type="SAM" id="Phobius"/>
    </source>
</evidence>
<keyword evidence="1" id="KW-1133">Transmembrane helix</keyword>
<dbReference type="EMBL" id="JAVDWE010000001">
    <property type="protein sequence ID" value="MDR7092279.1"/>
    <property type="molecule type" value="Genomic_DNA"/>
</dbReference>
<proteinExistence type="predicted"/>
<organism evidence="2 3">
    <name type="scientific">Hydrogenophaga laconesensis</name>
    <dbReference type="NCBI Taxonomy" id="1805971"/>
    <lineage>
        <taxon>Bacteria</taxon>
        <taxon>Pseudomonadati</taxon>
        <taxon>Pseudomonadota</taxon>
        <taxon>Betaproteobacteria</taxon>
        <taxon>Burkholderiales</taxon>
        <taxon>Comamonadaceae</taxon>
        <taxon>Hydrogenophaga</taxon>
    </lineage>
</organism>
<keyword evidence="1" id="KW-0812">Transmembrane</keyword>
<keyword evidence="3" id="KW-1185">Reference proteome</keyword>